<dbReference type="PANTHER" id="PTHR30352">
    <property type="entry name" value="PYRUVATE FORMATE-LYASE-ACTIVATING ENZYME"/>
    <property type="match status" value="1"/>
</dbReference>
<evidence type="ECO:0000256" key="3">
    <source>
        <dbReference type="ARBA" id="ARBA00021356"/>
    </source>
</evidence>
<dbReference type="SFLD" id="SFLDS00029">
    <property type="entry name" value="Radical_SAM"/>
    <property type="match status" value="1"/>
</dbReference>
<keyword evidence="6 10" id="KW-0479">Metal-binding</keyword>
<evidence type="ECO:0000256" key="7">
    <source>
        <dbReference type="ARBA" id="ARBA00023002"/>
    </source>
</evidence>
<dbReference type="InterPro" id="IPR012838">
    <property type="entry name" value="PFL1_activating"/>
</dbReference>
<evidence type="ECO:0000313" key="13">
    <source>
        <dbReference type="EMBL" id="TCS68236.1"/>
    </source>
</evidence>
<dbReference type="InterPro" id="IPR007197">
    <property type="entry name" value="rSAM"/>
</dbReference>
<keyword evidence="13" id="KW-0670">Pyruvate</keyword>
<dbReference type="EC" id="1.97.1.4" evidence="10"/>
<keyword evidence="8 10" id="KW-0408">Iron</keyword>
<dbReference type="GO" id="GO:0051539">
    <property type="term" value="F:4 iron, 4 sulfur cluster binding"/>
    <property type="evidence" value="ECO:0007669"/>
    <property type="project" value="UniProtKB-UniRule"/>
</dbReference>
<dbReference type="EMBL" id="SLZV01000010">
    <property type="protein sequence ID" value="TCS68236.1"/>
    <property type="molecule type" value="Genomic_DNA"/>
</dbReference>
<dbReference type="SFLD" id="SFLDG01066">
    <property type="entry name" value="organic_radical-activating_enz"/>
    <property type="match status" value="1"/>
</dbReference>
<comment type="catalytic activity">
    <reaction evidence="10">
        <text>glycyl-[formate C-acetyltransferase] + reduced [flavodoxin] + S-adenosyl-L-methionine = glycin-2-yl radical-[formate C-acetyltransferase] + semiquinone [flavodoxin] + 5'-deoxyadenosine + L-methionine + H(+)</text>
        <dbReference type="Rhea" id="RHEA:19225"/>
        <dbReference type="Rhea" id="RHEA-COMP:10622"/>
        <dbReference type="Rhea" id="RHEA-COMP:12190"/>
        <dbReference type="Rhea" id="RHEA-COMP:12191"/>
        <dbReference type="Rhea" id="RHEA-COMP:14480"/>
        <dbReference type="ChEBI" id="CHEBI:15378"/>
        <dbReference type="ChEBI" id="CHEBI:17319"/>
        <dbReference type="ChEBI" id="CHEBI:29947"/>
        <dbReference type="ChEBI" id="CHEBI:32722"/>
        <dbReference type="ChEBI" id="CHEBI:57618"/>
        <dbReference type="ChEBI" id="CHEBI:57844"/>
        <dbReference type="ChEBI" id="CHEBI:59789"/>
        <dbReference type="ChEBI" id="CHEBI:140311"/>
        <dbReference type="EC" id="1.97.1.4"/>
    </reaction>
</comment>
<evidence type="ECO:0000313" key="12">
    <source>
        <dbReference type="EMBL" id="GBU03856.1"/>
    </source>
</evidence>
<organism evidence="13 14">
    <name type="scientific">Faecalimonas umbilicata</name>
    <dbReference type="NCBI Taxonomy" id="1912855"/>
    <lineage>
        <taxon>Bacteria</taxon>
        <taxon>Bacillati</taxon>
        <taxon>Bacillota</taxon>
        <taxon>Clostridia</taxon>
        <taxon>Lachnospirales</taxon>
        <taxon>Lachnospiraceae</taxon>
        <taxon>Faecalimonas</taxon>
    </lineage>
</organism>
<proteinExistence type="inferred from homology"/>
<evidence type="ECO:0000256" key="8">
    <source>
        <dbReference type="ARBA" id="ARBA00023004"/>
    </source>
</evidence>
<keyword evidence="15" id="KW-1185">Reference proteome</keyword>
<dbReference type="RefSeq" id="WP_116441058.1">
    <property type="nucleotide sequence ID" value="NZ_BHEO01000002.1"/>
</dbReference>
<evidence type="ECO:0000256" key="10">
    <source>
        <dbReference type="RuleBase" id="RU362053"/>
    </source>
</evidence>
<dbReference type="InterPro" id="IPR058240">
    <property type="entry name" value="rSAM_sf"/>
</dbReference>
<comment type="caution">
    <text evidence="13">The sequence shown here is derived from an EMBL/GenBank/DDBJ whole genome shotgun (WGS) entry which is preliminary data.</text>
</comment>
<dbReference type="Gene3D" id="3.20.20.70">
    <property type="entry name" value="Aldolase class I"/>
    <property type="match status" value="1"/>
</dbReference>
<sequence length="257" mass="29490">MTKGYIHSIESCGTVDGPGLRYVIFLQGCPMRCLYCHNPDTWEPNIGEQQSVEEVLEGFYSNLPFYRHGGVTVTGGEPMMQMDFLIELFTKLKKDHIHTCIDTSGIMFQPSNAVFMEKLEKLLQVTDLIMLDIKHINGEEHKKLTAHSNDRILAFARYLDEQNIPIWVRHVIVPGITFYQEYLEQLGTFLGTLNNVKALDILPYHSMGKAKYDNLHMDYPLKDTPEPSKEDAEAAKRVVLAAYKHEKQRLNKLSEEL</sequence>
<evidence type="ECO:0000256" key="5">
    <source>
        <dbReference type="ARBA" id="ARBA00022691"/>
    </source>
</evidence>
<evidence type="ECO:0000256" key="6">
    <source>
        <dbReference type="ARBA" id="ARBA00022723"/>
    </source>
</evidence>
<dbReference type="GO" id="GO:0046872">
    <property type="term" value="F:metal ion binding"/>
    <property type="evidence" value="ECO:0007669"/>
    <property type="project" value="UniProtKB-UniRule"/>
</dbReference>
<dbReference type="EMBL" id="BHEO01000002">
    <property type="protein sequence ID" value="GBU03856.1"/>
    <property type="molecule type" value="Genomic_DNA"/>
</dbReference>
<protein>
    <recommendedName>
        <fullName evidence="3 10">Pyruvate formate-lyase-activating enzyme</fullName>
        <ecNumber evidence="10">1.97.1.4</ecNumber>
    </recommendedName>
</protein>
<reference evidence="12 15" key="1">
    <citation type="journal article" date="2018" name="Int. J. Syst. Evol. Microbiol.">
        <title>Draft Genome Sequence of Faecalimonas umbilicata JCM 30896T, an Acetate-Producing Bacterium Isolated from Human Feces.</title>
        <authorList>
            <person name="Sakamoto M."/>
            <person name="Ikeyama N."/>
            <person name="Yuki M."/>
            <person name="Ohkuma M."/>
        </authorList>
    </citation>
    <scope>NUCLEOTIDE SEQUENCE [LARGE SCALE GENOMIC DNA]</scope>
    <source>
        <strain evidence="12 15">EGH7</strain>
    </source>
</reference>
<accession>A0A4R3JS72</accession>
<dbReference type="InterPro" id="IPR034457">
    <property type="entry name" value="Organic_radical-activating"/>
</dbReference>
<keyword evidence="5 10" id="KW-0949">S-adenosyl-L-methionine</keyword>
<name>A0A4R3JS72_9FIRM</name>
<dbReference type="GO" id="GO:0016829">
    <property type="term" value="F:lyase activity"/>
    <property type="evidence" value="ECO:0007669"/>
    <property type="project" value="UniProtKB-KW"/>
</dbReference>
<dbReference type="CDD" id="cd01335">
    <property type="entry name" value="Radical_SAM"/>
    <property type="match status" value="1"/>
</dbReference>
<gene>
    <name evidence="12" type="primary">pflA</name>
    <name evidence="13" type="ORF">EDD74_11064</name>
    <name evidence="12" type="ORF">FAEUMB_03970</name>
</gene>
<dbReference type="GO" id="GO:0005737">
    <property type="term" value="C:cytoplasm"/>
    <property type="evidence" value="ECO:0007669"/>
    <property type="project" value="UniProtKB-SubCell"/>
</dbReference>
<dbReference type="PANTHER" id="PTHR30352:SF5">
    <property type="entry name" value="PYRUVATE FORMATE-LYASE 1-ACTIVATING ENZYME"/>
    <property type="match status" value="1"/>
</dbReference>
<evidence type="ECO:0000256" key="1">
    <source>
        <dbReference type="ARBA" id="ARBA00003141"/>
    </source>
</evidence>
<dbReference type="AlphaFoldDB" id="A0A4R3JS72"/>
<comment type="similarity">
    <text evidence="2 10">Belongs to the organic radical-activating enzymes family.</text>
</comment>
<reference evidence="13 14" key="2">
    <citation type="submission" date="2019-03" db="EMBL/GenBank/DDBJ databases">
        <title>Genomic Encyclopedia of Type Strains, Phase IV (KMG-IV): sequencing the most valuable type-strain genomes for metagenomic binning, comparative biology and taxonomic classification.</title>
        <authorList>
            <person name="Goeker M."/>
        </authorList>
    </citation>
    <scope>NUCLEOTIDE SEQUENCE [LARGE SCALE GENOMIC DNA]</scope>
    <source>
        <strain evidence="13 14">DSM 103426</strain>
    </source>
</reference>
<dbReference type="Proteomes" id="UP000294613">
    <property type="component" value="Unassembled WGS sequence"/>
</dbReference>
<dbReference type="PROSITE" id="PS51918">
    <property type="entry name" value="RADICAL_SAM"/>
    <property type="match status" value="1"/>
</dbReference>
<keyword evidence="9 10" id="KW-0411">Iron-sulfur</keyword>
<dbReference type="InterPro" id="IPR001989">
    <property type="entry name" value="Radical_activat_CS"/>
</dbReference>
<dbReference type="PIRSF" id="PIRSF000371">
    <property type="entry name" value="PFL_act_enz"/>
    <property type="match status" value="1"/>
</dbReference>
<comment type="subcellular location">
    <subcellularLocation>
        <location evidence="10">Cytoplasm</location>
    </subcellularLocation>
</comment>
<evidence type="ECO:0000256" key="2">
    <source>
        <dbReference type="ARBA" id="ARBA00009777"/>
    </source>
</evidence>
<evidence type="ECO:0000313" key="15">
    <source>
        <dbReference type="Proteomes" id="UP000702954"/>
    </source>
</evidence>
<keyword evidence="7 10" id="KW-0560">Oxidoreductase</keyword>
<dbReference type="GO" id="GO:0043365">
    <property type="term" value="F:[formate-C-acetyltransferase]-activating enzyme activity"/>
    <property type="evidence" value="ECO:0007669"/>
    <property type="project" value="UniProtKB-UniRule"/>
</dbReference>
<dbReference type="InterPro" id="IPR013785">
    <property type="entry name" value="Aldolase_TIM"/>
</dbReference>
<feature type="domain" description="Radical SAM core" evidence="11">
    <location>
        <begin position="15"/>
        <end position="241"/>
    </location>
</feature>
<evidence type="ECO:0000313" key="14">
    <source>
        <dbReference type="Proteomes" id="UP000294613"/>
    </source>
</evidence>
<evidence type="ECO:0000256" key="9">
    <source>
        <dbReference type="ARBA" id="ARBA00023014"/>
    </source>
</evidence>
<comment type="function">
    <text evidence="1 10">Activation of pyruvate formate-lyase under anaerobic conditions by generation of an organic free radical, using S-adenosylmethionine and reduced flavodoxin as cosubstrates to produce 5'-deoxy-adenosine.</text>
</comment>
<dbReference type="NCBIfam" id="TIGR02493">
    <property type="entry name" value="PFLA"/>
    <property type="match status" value="1"/>
</dbReference>
<dbReference type="InterPro" id="IPR012839">
    <property type="entry name" value="Organic_radical_activase"/>
</dbReference>
<comment type="cofactor">
    <cofactor evidence="10">
        <name>[4Fe-4S] cluster</name>
        <dbReference type="ChEBI" id="CHEBI:49883"/>
    </cofactor>
    <text evidence="10">Binds 1 [4Fe-4S] cluster. The cluster is coordinated with 3 cysteines and an exchangeable S-adenosyl-L-methionine.</text>
</comment>
<evidence type="ECO:0000259" key="11">
    <source>
        <dbReference type="PROSITE" id="PS51918"/>
    </source>
</evidence>
<dbReference type="PROSITE" id="PS01087">
    <property type="entry name" value="RADICAL_ACTIVATING"/>
    <property type="match status" value="1"/>
</dbReference>
<dbReference type="Proteomes" id="UP000702954">
    <property type="component" value="Unassembled WGS sequence"/>
</dbReference>
<keyword evidence="10" id="KW-0963">Cytoplasm</keyword>
<evidence type="ECO:0000256" key="4">
    <source>
        <dbReference type="ARBA" id="ARBA00022485"/>
    </source>
</evidence>
<keyword evidence="13" id="KW-0456">Lyase</keyword>
<dbReference type="SUPFAM" id="SSF102114">
    <property type="entry name" value="Radical SAM enzymes"/>
    <property type="match status" value="1"/>
</dbReference>
<keyword evidence="4 10" id="KW-0004">4Fe-4S</keyword>
<dbReference type="Pfam" id="PF04055">
    <property type="entry name" value="Radical_SAM"/>
    <property type="match status" value="1"/>
</dbReference>